<feature type="transmembrane region" description="Helical" evidence="5">
    <location>
        <begin position="358"/>
        <end position="390"/>
    </location>
</feature>
<dbReference type="InterPro" id="IPR011547">
    <property type="entry name" value="SLC26A/SulP_dom"/>
</dbReference>
<dbReference type="CDD" id="cd07042">
    <property type="entry name" value="STAS_SulP_like_sulfate_transporter"/>
    <property type="match status" value="1"/>
</dbReference>
<comment type="subcellular location">
    <subcellularLocation>
        <location evidence="1">Membrane</location>
        <topology evidence="1">Multi-pass membrane protein</topology>
    </subcellularLocation>
</comment>
<evidence type="ECO:0000256" key="1">
    <source>
        <dbReference type="ARBA" id="ARBA00004141"/>
    </source>
</evidence>
<feature type="transmembrane region" description="Helical" evidence="5">
    <location>
        <begin position="270"/>
        <end position="288"/>
    </location>
</feature>
<dbReference type="InterPro" id="IPR001902">
    <property type="entry name" value="SLC26A/SulP_fam"/>
</dbReference>
<dbReference type="PROSITE" id="PS50801">
    <property type="entry name" value="STAS"/>
    <property type="match status" value="1"/>
</dbReference>
<dbReference type="Pfam" id="PF01740">
    <property type="entry name" value="STAS"/>
    <property type="match status" value="1"/>
</dbReference>
<feature type="transmembrane region" description="Helical" evidence="5">
    <location>
        <begin position="112"/>
        <end position="133"/>
    </location>
</feature>
<feature type="transmembrane region" description="Helical" evidence="5">
    <location>
        <begin position="82"/>
        <end position="100"/>
    </location>
</feature>
<feature type="transmembrane region" description="Helical" evidence="5">
    <location>
        <begin position="308"/>
        <end position="337"/>
    </location>
</feature>
<feature type="transmembrane region" description="Helical" evidence="5">
    <location>
        <begin position="186"/>
        <end position="209"/>
    </location>
</feature>
<dbReference type="RefSeq" id="WP_082258996.1">
    <property type="nucleotide sequence ID" value="NZ_CP053844.1"/>
</dbReference>
<evidence type="ECO:0000256" key="2">
    <source>
        <dbReference type="ARBA" id="ARBA00022692"/>
    </source>
</evidence>
<keyword evidence="2 5" id="KW-0812">Transmembrane</keyword>
<evidence type="ECO:0000256" key="3">
    <source>
        <dbReference type="ARBA" id="ARBA00022989"/>
    </source>
</evidence>
<dbReference type="GO" id="GO:0016020">
    <property type="term" value="C:membrane"/>
    <property type="evidence" value="ECO:0007669"/>
    <property type="project" value="UniProtKB-SubCell"/>
</dbReference>
<dbReference type="GO" id="GO:0055085">
    <property type="term" value="P:transmembrane transport"/>
    <property type="evidence" value="ECO:0007669"/>
    <property type="project" value="InterPro"/>
</dbReference>
<feature type="transmembrane region" description="Helical" evidence="5">
    <location>
        <begin position="153"/>
        <end position="174"/>
    </location>
</feature>
<dbReference type="InterPro" id="IPR036513">
    <property type="entry name" value="STAS_dom_sf"/>
</dbReference>
<dbReference type="PANTHER" id="PTHR11814">
    <property type="entry name" value="SULFATE TRANSPORTER"/>
    <property type="match status" value="1"/>
</dbReference>
<accession>A0A128EJ63</accession>
<evidence type="ECO:0000313" key="8">
    <source>
        <dbReference type="Proteomes" id="UP000069632"/>
    </source>
</evidence>
<evidence type="ECO:0000256" key="5">
    <source>
        <dbReference type="SAM" id="Phobius"/>
    </source>
</evidence>
<gene>
    <name evidence="7" type="primary">ychM</name>
    <name evidence="7" type="ORF">ERS672216_01659</name>
</gene>
<organism evidence="7 8">
    <name type="scientific">Campylobacter geochelonis</name>
    <dbReference type="NCBI Taxonomy" id="1780362"/>
    <lineage>
        <taxon>Bacteria</taxon>
        <taxon>Pseudomonadati</taxon>
        <taxon>Campylobacterota</taxon>
        <taxon>Epsilonproteobacteria</taxon>
        <taxon>Campylobacterales</taxon>
        <taxon>Campylobacteraceae</taxon>
        <taxon>Campylobacter</taxon>
    </lineage>
</organism>
<feature type="domain" description="STAS" evidence="6">
    <location>
        <begin position="412"/>
        <end position="508"/>
    </location>
</feature>
<keyword evidence="3 5" id="KW-1133">Transmembrane helix</keyword>
<proteinExistence type="predicted"/>
<evidence type="ECO:0000313" key="7">
    <source>
        <dbReference type="EMBL" id="CZE48920.1"/>
    </source>
</evidence>
<keyword evidence="8" id="KW-1185">Reference proteome</keyword>
<dbReference type="EMBL" id="FIZP01000012">
    <property type="protein sequence ID" value="CZE48920.1"/>
    <property type="molecule type" value="Genomic_DNA"/>
</dbReference>
<dbReference type="OrthoDB" id="9771198at2"/>
<feature type="transmembrane region" description="Helical" evidence="5">
    <location>
        <begin position="229"/>
        <end position="250"/>
    </location>
</feature>
<feature type="transmembrane region" description="Helical" evidence="5">
    <location>
        <begin position="58"/>
        <end position="76"/>
    </location>
</feature>
<sequence length="514" mass="54835">MKSNITSNILGGITAGIVALPLALAFGIVSGLGAAAGLWGAIVLGFFAAIFGGTKMQVSGPTGPMSVVCASIVLMFKDDISVVMAIFVLSGIFQICFGIFRLGKFVKFIPYPVISGFMSGVGIIIILLQINPILGGLSAGNSIDALLKFPTTFLNFSPISFFIGLVALLMLYFLPKSLTRYLPAPLFTLIVLTPLCYVFGFDVAIIGTIPVGFPDFVVPNFDFSKLGIITIYALMLAVLGSIDSLLTSLVADSITKTKHNSNQELIGQGIGNAFVGFFGAIPGAGATMRTVVNIKSGGTNKLSGVTHSVFLLLVVLVFAPIVSFIPIPVLSAILIKVGIDILDYRMLKRLNTAPKADLIVMISVFFLTVFLDLIVAVLVGVVISCIFLIYSITKQSGIVLDNHAKQGVLGLDDTRVFSINGAFFFGSTAKIIEGIQATNSAKFIIIDCLKVPFIDLSAIYALEEIISEQKDSKIFIVMDETEAKKPQMSHIAKLTKIYNSTQEALEAASKLRKV</sequence>
<dbReference type="InterPro" id="IPR002645">
    <property type="entry name" value="STAS_dom"/>
</dbReference>
<keyword evidence="4 5" id="KW-0472">Membrane</keyword>
<name>A0A128EJ63_9BACT</name>
<feature type="transmembrane region" description="Helical" evidence="5">
    <location>
        <begin position="35"/>
        <end position="51"/>
    </location>
</feature>
<reference evidence="7 8" key="1">
    <citation type="submission" date="2016-02" db="EMBL/GenBank/DDBJ databases">
        <authorList>
            <consortium name="Pathogen Informatics"/>
        </authorList>
    </citation>
    <scope>NUCLEOTIDE SEQUENCE [LARGE SCALE GENOMIC DNA]</scope>
    <source>
        <strain evidence="7 8">RC20</strain>
    </source>
</reference>
<dbReference type="Pfam" id="PF00916">
    <property type="entry name" value="Sulfate_transp"/>
    <property type="match status" value="1"/>
</dbReference>
<protein>
    <submittedName>
        <fullName evidence="7">Putative sulfate transporter ychM</fullName>
    </submittedName>
</protein>
<dbReference type="Gene3D" id="3.30.750.24">
    <property type="entry name" value="STAS domain"/>
    <property type="match status" value="1"/>
</dbReference>
<dbReference type="AlphaFoldDB" id="A0A128EJ63"/>
<dbReference type="Proteomes" id="UP000069632">
    <property type="component" value="Unassembled WGS sequence"/>
</dbReference>
<evidence type="ECO:0000259" key="6">
    <source>
        <dbReference type="PROSITE" id="PS50801"/>
    </source>
</evidence>
<evidence type="ECO:0000256" key="4">
    <source>
        <dbReference type="ARBA" id="ARBA00023136"/>
    </source>
</evidence>
<dbReference type="SUPFAM" id="SSF52091">
    <property type="entry name" value="SpoIIaa-like"/>
    <property type="match status" value="1"/>
</dbReference>